<dbReference type="EMBL" id="JAFBCV010000003">
    <property type="protein sequence ID" value="MBM7838230.1"/>
    <property type="molecule type" value="Genomic_DNA"/>
</dbReference>
<keyword evidence="3 6" id="KW-0238">DNA-binding</keyword>
<dbReference type="Gene3D" id="3.40.190.290">
    <property type="match status" value="1"/>
</dbReference>
<name>A0ABS2STT8_9BACI</name>
<dbReference type="InterPro" id="IPR036390">
    <property type="entry name" value="WH_DNA-bd_sf"/>
</dbReference>
<dbReference type="CDD" id="cd05466">
    <property type="entry name" value="PBP2_LTTR_substrate"/>
    <property type="match status" value="1"/>
</dbReference>
<keyword evidence="7" id="KW-1185">Reference proteome</keyword>
<reference evidence="6" key="1">
    <citation type="submission" date="2021-01" db="EMBL/GenBank/DDBJ databases">
        <title>Genomic Encyclopedia of Type Strains, Phase IV (KMG-IV): sequencing the most valuable type-strain genomes for metagenomic binning, comparative biology and taxonomic classification.</title>
        <authorList>
            <person name="Goeker M."/>
        </authorList>
    </citation>
    <scope>NUCLEOTIDE SEQUENCE</scope>
    <source>
        <strain evidence="6">DSM 21943</strain>
    </source>
</reference>
<dbReference type="InterPro" id="IPR036388">
    <property type="entry name" value="WH-like_DNA-bd_sf"/>
</dbReference>
<dbReference type="RefSeq" id="WP_204465359.1">
    <property type="nucleotide sequence ID" value="NZ_JAFBCV010000003.1"/>
</dbReference>
<evidence type="ECO:0000256" key="3">
    <source>
        <dbReference type="ARBA" id="ARBA00023125"/>
    </source>
</evidence>
<keyword evidence="2" id="KW-0805">Transcription regulation</keyword>
<dbReference type="Pfam" id="PF00126">
    <property type="entry name" value="HTH_1"/>
    <property type="match status" value="1"/>
</dbReference>
<evidence type="ECO:0000313" key="6">
    <source>
        <dbReference type="EMBL" id="MBM7838230.1"/>
    </source>
</evidence>
<evidence type="ECO:0000256" key="1">
    <source>
        <dbReference type="ARBA" id="ARBA00009437"/>
    </source>
</evidence>
<evidence type="ECO:0000313" key="7">
    <source>
        <dbReference type="Proteomes" id="UP001179280"/>
    </source>
</evidence>
<gene>
    <name evidence="6" type="ORF">JOC54_001461</name>
</gene>
<evidence type="ECO:0000256" key="2">
    <source>
        <dbReference type="ARBA" id="ARBA00023015"/>
    </source>
</evidence>
<proteinExistence type="inferred from homology"/>
<organism evidence="6 7">
    <name type="scientific">Shouchella xiaoxiensis</name>
    <dbReference type="NCBI Taxonomy" id="766895"/>
    <lineage>
        <taxon>Bacteria</taxon>
        <taxon>Bacillati</taxon>
        <taxon>Bacillota</taxon>
        <taxon>Bacilli</taxon>
        <taxon>Bacillales</taxon>
        <taxon>Bacillaceae</taxon>
        <taxon>Shouchella</taxon>
    </lineage>
</organism>
<sequence>MRLDEDALIVTLSKAGTIRGASRDLYISQPAISQRLKQIEERWGEPLFIRTHKSLIPTPVGEELIAYSKKRLSDERQLQDRLSELTGTVRGTLSLAVSSVIAQYYLPQLLRSYMETYPNVRIDLQTGLSSAMYKERHHVHLSILRGEVDDTDSLTKLFSEKLYYVTKKNSPSTQTLIEFQSDQAFHSQLETWFQTTSFPSPTQTIKVDQIETCKQLMYNGIGACILPEIATNDISTEECLFIPIEVDDAFLERDTWVHCHMKYANLPQVQAFLTLLNQAPSIK</sequence>
<protein>
    <submittedName>
        <fullName evidence="6">DNA-binding transcriptional LysR family regulator</fullName>
    </submittedName>
</protein>
<dbReference type="PANTHER" id="PTHR30126:SF78">
    <property type="entry name" value="HTH LYSR-TYPE DOMAIN-CONTAINING PROTEIN"/>
    <property type="match status" value="1"/>
</dbReference>
<dbReference type="GO" id="GO:0003677">
    <property type="term" value="F:DNA binding"/>
    <property type="evidence" value="ECO:0007669"/>
    <property type="project" value="UniProtKB-KW"/>
</dbReference>
<dbReference type="Pfam" id="PF03466">
    <property type="entry name" value="LysR_substrate"/>
    <property type="match status" value="1"/>
</dbReference>
<dbReference type="SUPFAM" id="SSF46785">
    <property type="entry name" value="Winged helix' DNA-binding domain"/>
    <property type="match status" value="1"/>
</dbReference>
<dbReference type="PANTHER" id="PTHR30126">
    <property type="entry name" value="HTH-TYPE TRANSCRIPTIONAL REGULATOR"/>
    <property type="match status" value="1"/>
</dbReference>
<dbReference type="PRINTS" id="PR00039">
    <property type="entry name" value="HTHLYSR"/>
</dbReference>
<dbReference type="InterPro" id="IPR005119">
    <property type="entry name" value="LysR_subst-bd"/>
</dbReference>
<dbReference type="SUPFAM" id="SSF53850">
    <property type="entry name" value="Periplasmic binding protein-like II"/>
    <property type="match status" value="1"/>
</dbReference>
<dbReference type="Gene3D" id="1.10.10.10">
    <property type="entry name" value="Winged helix-like DNA-binding domain superfamily/Winged helix DNA-binding domain"/>
    <property type="match status" value="1"/>
</dbReference>
<dbReference type="InterPro" id="IPR000847">
    <property type="entry name" value="LysR_HTH_N"/>
</dbReference>
<feature type="domain" description="HTH lysR-type" evidence="5">
    <location>
        <begin position="1"/>
        <end position="58"/>
    </location>
</feature>
<dbReference type="PROSITE" id="PS50931">
    <property type="entry name" value="HTH_LYSR"/>
    <property type="match status" value="1"/>
</dbReference>
<dbReference type="Proteomes" id="UP001179280">
    <property type="component" value="Unassembled WGS sequence"/>
</dbReference>
<comment type="similarity">
    <text evidence="1">Belongs to the LysR transcriptional regulatory family.</text>
</comment>
<evidence type="ECO:0000259" key="5">
    <source>
        <dbReference type="PROSITE" id="PS50931"/>
    </source>
</evidence>
<keyword evidence="4" id="KW-0804">Transcription</keyword>
<comment type="caution">
    <text evidence="6">The sequence shown here is derived from an EMBL/GenBank/DDBJ whole genome shotgun (WGS) entry which is preliminary data.</text>
</comment>
<accession>A0ABS2STT8</accession>
<evidence type="ECO:0000256" key="4">
    <source>
        <dbReference type="ARBA" id="ARBA00023163"/>
    </source>
</evidence>